<gene>
    <name evidence="2" type="ORF">CA606_08855</name>
</gene>
<organism evidence="2 3">
    <name type="scientific">Caulobacter vibrioides</name>
    <name type="common">Caulobacter crescentus</name>
    <dbReference type="NCBI Taxonomy" id="155892"/>
    <lineage>
        <taxon>Bacteria</taxon>
        <taxon>Pseudomonadati</taxon>
        <taxon>Pseudomonadota</taxon>
        <taxon>Alphaproteobacteria</taxon>
        <taxon>Caulobacterales</taxon>
        <taxon>Caulobacteraceae</taxon>
        <taxon>Caulobacter</taxon>
    </lineage>
</organism>
<feature type="chain" id="PRO_5012538652" evidence="1">
    <location>
        <begin position="20"/>
        <end position="182"/>
    </location>
</feature>
<name>A0A290MKC3_CAUVI</name>
<keyword evidence="1" id="KW-0732">Signal</keyword>
<proteinExistence type="predicted"/>
<evidence type="ECO:0000256" key="1">
    <source>
        <dbReference type="SAM" id="SignalP"/>
    </source>
</evidence>
<feature type="signal peptide" evidence="1">
    <location>
        <begin position="1"/>
        <end position="19"/>
    </location>
</feature>
<protein>
    <submittedName>
        <fullName evidence="2">Uncharacterized protein</fullName>
    </submittedName>
</protein>
<dbReference type="EMBL" id="CP023315">
    <property type="protein sequence ID" value="ATC32448.1"/>
    <property type="molecule type" value="Genomic_DNA"/>
</dbReference>
<dbReference type="RefSeq" id="WP_096051866.1">
    <property type="nucleotide sequence ID" value="NZ_CP023315.3"/>
</dbReference>
<sequence>MKPLVLSVIAILAAGSAMAAVGVADWSGVYKQRFNVTGPAPGVVEDVLEIVPVGPNRAYVRADLSFSSANSCKFYGVATLEGDRLRYRGPVDGHQGERCTLTLERGRDAKGNPTIVLRDEGSRCEAATCSKRGSYDTQSFPVSARRTIRYMPRLKASSEFAYALKEAGIAAPPATPATRPNP</sequence>
<evidence type="ECO:0000313" key="3">
    <source>
        <dbReference type="Proteomes" id="UP000217311"/>
    </source>
</evidence>
<evidence type="ECO:0000313" key="2">
    <source>
        <dbReference type="EMBL" id="ATC32448.1"/>
    </source>
</evidence>
<dbReference type="AlphaFoldDB" id="A0A290MKC3"/>
<reference evidence="3" key="1">
    <citation type="submission" date="2017-09" db="EMBL/GenBank/DDBJ databases">
        <title>Genome evolution observed in wild isolates of Caulobacter crescentus.</title>
        <authorList>
            <person name="Ely B."/>
            <person name="Wilson K."/>
            <person name="Scott D."/>
        </authorList>
    </citation>
    <scope>NUCLEOTIDE SEQUENCE [LARGE SCALE GENOMIC DNA]</scope>
    <source>
        <strain evidence="3">CB13b1a</strain>
    </source>
</reference>
<accession>A0A290MKC3</accession>
<dbReference type="Proteomes" id="UP000217311">
    <property type="component" value="Chromosome"/>
</dbReference>